<sequence length="177" mass="19083">MLTPGPDSSLLLLIDFQARLAPAMDGAQAAIANARRLAEGARILGVETLVTEQNPEKLGPTVPELAEYAAAPVAKMTFDATAASNFPKEKLESRAIVVAGFETHVCVSQSVLALLAEGQLVLVAADAVGSRRAENRETALRRMERFGAQIVTTEMILFEWLGSADHPRFRDISRLVK</sequence>
<reference evidence="2" key="1">
    <citation type="journal article" date="2022" name="ISME J.">
        <title>Identification of active gaseous-alkane degraders at natural gas seeps.</title>
        <authorList>
            <person name="Farhan Ul Haque M."/>
            <person name="Hernandez M."/>
            <person name="Crombie A.T."/>
            <person name="Murrell J.C."/>
        </authorList>
    </citation>
    <scope>NUCLEOTIDE SEQUENCE</scope>
    <source>
        <strain evidence="2">PC2</strain>
    </source>
</reference>
<dbReference type="PANTHER" id="PTHR14119:SF3">
    <property type="entry name" value="ISOCHORISMATASE DOMAIN-CONTAINING PROTEIN 2"/>
    <property type="match status" value="1"/>
</dbReference>
<comment type="caution">
    <text evidence="2">The sequence shown here is derived from an EMBL/GenBank/DDBJ whole genome shotgun (WGS) entry which is preliminary data.</text>
</comment>
<accession>A0ABS9Z140</accession>
<protein>
    <submittedName>
        <fullName evidence="2">Isochorismatase family protein</fullName>
    </submittedName>
</protein>
<dbReference type="Pfam" id="PF00857">
    <property type="entry name" value="Isochorismatase"/>
    <property type="match status" value="1"/>
</dbReference>
<dbReference type="SUPFAM" id="SSF52499">
    <property type="entry name" value="Isochorismatase-like hydrolases"/>
    <property type="match status" value="1"/>
</dbReference>
<dbReference type="Gene3D" id="3.40.50.850">
    <property type="entry name" value="Isochorismatase-like"/>
    <property type="match status" value="1"/>
</dbReference>
<feature type="domain" description="Isochorismatase-like" evidence="1">
    <location>
        <begin position="9"/>
        <end position="154"/>
    </location>
</feature>
<dbReference type="InterPro" id="IPR036380">
    <property type="entry name" value="Isochorismatase-like_sf"/>
</dbReference>
<dbReference type="InterPro" id="IPR000868">
    <property type="entry name" value="Isochorismatase-like_dom"/>
</dbReference>
<dbReference type="RefSeq" id="WP_243065406.1">
    <property type="nucleotide sequence ID" value="NZ_JAIVFK010000011.1"/>
</dbReference>
<proteinExistence type="predicted"/>
<organism evidence="2 3">
    <name type="scientific">Candidatus Rhodoblastus alkanivorans</name>
    <dbReference type="NCBI Taxonomy" id="2954117"/>
    <lineage>
        <taxon>Bacteria</taxon>
        <taxon>Pseudomonadati</taxon>
        <taxon>Pseudomonadota</taxon>
        <taxon>Alphaproteobacteria</taxon>
        <taxon>Hyphomicrobiales</taxon>
        <taxon>Rhodoblastaceae</taxon>
        <taxon>Rhodoblastus</taxon>
    </lineage>
</organism>
<dbReference type="InterPro" id="IPR050993">
    <property type="entry name" value="Isochorismatase_domain"/>
</dbReference>
<evidence type="ECO:0000259" key="1">
    <source>
        <dbReference type="Pfam" id="PF00857"/>
    </source>
</evidence>
<name>A0ABS9Z140_9HYPH</name>
<dbReference type="Proteomes" id="UP001139104">
    <property type="component" value="Unassembled WGS sequence"/>
</dbReference>
<evidence type="ECO:0000313" key="2">
    <source>
        <dbReference type="EMBL" id="MCI4681333.1"/>
    </source>
</evidence>
<keyword evidence="3" id="KW-1185">Reference proteome</keyword>
<evidence type="ECO:0000313" key="3">
    <source>
        <dbReference type="Proteomes" id="UP001139104"/>
    </source>
</evidence>
<dbReference type="PANTHER" id="PTHR14119">
    <property type="entry name" value="HYDROLASE"/>
    <property type="match status" value="1"/>
</dbReference>
<gene>
    <name evidence="2" type="ORF">K2U94_00870</name>
</gene>
<dbReference type="EMBL" id="JAIVFP010000001">
    <property type="protein sequence ID" value="MCI4681333.1"/>
    <property type="molecule type" value="Genomic_DNA"/>
</dbReference>